<protein>
    <submittedName>
        <fullName evidence="2">Uncharacterized protein</fullName>
    </submittedName>
</protein>
<name>A0AAV7S8J7_PLEWA</name>
<sequence length="227" mass="24255">MQPGPVEGWTGIMSWRLSCVSSDDDSDGPPKTKPRKCSKKSPRCGTTSSSFLGTDTVKPFAFPPVVAVGCPLTLWNAQIENETEAKVSSDDDSDGPPKTKPRKCSKKSPRCGTTSSSFLGTDTVKPFAFPPVVAVGCPLTLWNAQIENETEAKVSSDDDSDGPPKTKPRKCSKKSPRCGTTSSSFLGTDTVKPFAFPPVVTAGSVLPSWNARKENETEAKDPTTSRH</sequence>
<keyword evidence="3" id="KW-1185">Reference proteome</keyword>
<feature type="compositionally biased region" description="Polar residues" evidence="1">
    <location>
        <begin position="111"/>
        <end position="120"/>
    </location>
</feature>
<feature type="compositionally biased region" description="Polar residues" evidence="1">
    <location>
        <begin position="178"/>
        <end position="187"/>
    </location>
</feature>
<evidence type="ECO:0000256" key="1">
    <source>
        <dbReference type="SAM" id="MobiDB-lite"/>
    </source>
</evidence>
<feature type="compositionally biased region" description="Polar residues" evidence="1">
    <location>
        <begin position="44"/>
        <end position="53"/>
    </location>
</feature>
<feature type="compositionally biased region" description="Basic and acidic residues" evidence="1">
    <location>
        <begin position="211"/>
        <end position="227"/>
    </location>
</feature>
<feature type="region of interest" description="Disordered" evidence="1">
    <location>
        <begin position="149"/>
        <end position="190"/>
    </location>
</feature>
<gene>
    <name evidence="2" type="ORF">NDU88_012030</name>
</gene>
<evidence type="ECO:0000313" key="3">
    <source>
        <dbReference type="Proteomes" id="UP001066276"/>
    </source>
</evidence>
<feature type="region of interest" description="Disordered" evidence="1">
    <location>
        <begin position="82"/>
        <end position="123"/>
    </location>
</feature>
<feature type="region of interest" description="Disordered" evidence="1">
    <location>
        <begin position="19"/>
        <end position="55"/>
    </location>
</feature>
<organism evidence="2 3">
    <name type="scientific">Pleurodeles waltl</name>
    <name type="common">Iberian ribbed newt</name>
    <dbReference type="NCBI Taxonomy" id="8319"/>
    <lineage>
        <taxon>Eukaryota</taxon>
        <taxon>Metazoa</taxon>
        <taxon>Chordata</taxon>
        <taxon>Craniata</taxon>
        <taxon>Vertebrata</taxon>
        <taxon>Euteleostomi</taxon>
        <taxon>Amphibia</taxon>
        <taxon>Batrachia</taxon>
        <taxon>Caudata</taxon>
        <taxon>Salamandroidea</taxon>
        <taxon>Salamandridae</taxon>
        <taxon>Pleurodelinae</taxon>
        <taxon>Pleurodeles</taxon>
    </lineage>
</organism>
<feature type="region of interest" description="Disordered" evidence="1">
    <location>
        <begin position="203"/>
        <end position="227"/>
    </location>
</feature>
<reference evidence="2" key="1">
    <citation type="journal article" date="2022" name="bioRxiv">
        <title>Sequencing and chromosome-scale assembly of the giantPleurodeles waltlgenome.</title>
        <authorList>
            <person name="Brown T."/>
            <person name="Elewa A."/>
            <person name="Iarovenko S."/>
            <person name="Subramanian E."/>
            <person name="Araus A.J."/>
            <person name="Petzold A."/>
            <person name="Susuki M."/>
            <person name="Suzuki K.-i.T."/>
            <person name="Hayashi T."/>
            <person name="Toyoda A."/>
            <person name="Oliveira C."/>
            <person name="Osipova E."/>
            <person name="Leigh N.D."/>
            <person name="Simon A."/>
            <person name="Yun M.H."/>
        </authorList>
    </citation>
    <scope>NUCLEOTIDE SEQUENCE</scope>
    <source>
        <strain evidence="2">20211129_DDA</strain>
        <tissue evidence="2">Liver</tissue>
    </source>
</reference>
<accession>A0AAV7S8J7</accession>
<proteinExistence type="predicted"/>
<dbReference type="AlphaFoldDB" id="A0AAV7S8J7"/>
<dbReference type="Proteomes" id="UP001066276">
    <property type="component" value="Chromosome 5"/>
</dbReference>
<evidence type="ECO:0000313" key="2">
    <source>
        <dbReference type="EMBL" id="KAJ1159363.1"/>
    </source>
</evidence>
<feature type="compositionally biased region" description="Basic residues" evidence="1">
    <location>
        <begin position="32"/>
        <end position="42"/>
    </location>
</feature>
<feature type="compositionally biased region" description="Basic residues" evidence="1">
    <location>
        <begin position="166"/>
        <end position="176"/>
    </location>
</feature>
<comment type="caution">
    <text evidence="2">The sequence shown here is derived from an EMBL/GenBank/DDBJ whole genome shotgun (WGS) entry which is preliminary data.</text>
</comment>
<feature type="compositionally biased region" description="Basic residues" evidence="1">
    <location>
        <begin position="99"/>
        <end position="109"/>
    </location>
</feature>
<dbReference type="EMBL" id="JANPWB010000009">
    <property type="protein sequence ID" value="KAJ1159363.1"/>
    <property type="molecule type" value="Genomic_DNA"/>
</dbReference>